<sequence>MKQKLFFLAIFSIFLSTNLIAQNYIGHRIDNYSGIHGVMYNPANVFDSRMRADINLVSAGVSFGNDYAGISSSSLNANDDGFDFEEDADLNPTNSNNFYSNVDVMGPSFMFNLNPKSSMGLITRVRGIYNLHNANGELFQRIADDFDSEEDFTFDLNNLNGTLHAYAEVGLVYGRVLMDKESHFLKGGVTLKYLAGGGGAFFNSSNLTGQYSSTNANVTVNGNVNYGQTTDEEDFDFTDTSSGFGADFGVVYEWRPDNANLGNRGLNKYKLKLGLSVTDLGSINYDESTIGNYSATNAVITEAEFNEKGIDEILRDNFDGQETVETAQISLPTAMHIAADYHLKNKFYLNLQTSLSLVSPESQQASRIANIATLSPRFESKWFSAYMPLSMRQYDGFAWGFGLRAGPLTLGSSTILTNLISESSKGADVYVGLKVPIYQRSR</sequence>
<dbReference type="Pfam" id="PF18990">
    <property type="entry name" value="DUF5723"/>
    <property type="match status" value="1"/>
</dbReference>
<accession>A0ABS8GND1</accession>
<keyword evidence="4" id="KW-1185">Reference proteome</keyword>
<name>A0ABS8GND1_9FLAO</name>
<gene>
    <name evidence="3" type="ORF">LLW17_02095</name>
</gene>
<evidence type="ECO:0000259" key="2">
    <source>
        <dbReference type="Pfam" id="PF18990"/>
    </source>
</evidence>
<feature type="signal peptide" evidence="1">
    <location>
        <begin position="1"/>
        <end position="21"/>
    </location>
</feature>
<dbReference type="Proteomes" id="UP001197770">
    <property type="component" value="Unassembled WGS sequence"/>
</dbReference>
<protein>
    <submittedName>
        <fullName evidence="3">DUF5723 family protein</fullName>
    </submittedName>
</protein>
<dbReference type="InterPro" id="IPR043781">
    <property type="entry name" value="DUF5723"/>
</dbReference>
<reference evidence="3 4" key="1">
    <citation type="submission" date="2021-11" db="EMBL/GenBank/DDBJ databases">
        <title>Seasonal and diel survey of microbial diversity of the Tyrrhenian coast.</title>
        <authorList>
            <person name="Gattoni G."/>
            <person name="Corral P."/>
        </authorList>
    </citation>
    <scope>NUCLEOTIDE SEQUENCE [LARGE SCALE GENOMIC DNA]</scope>
    <source>
        <strain evidence="3 4">Mr9</strain>
    </source>
</reference>
<evidence type="ECO:0000256" key="1">
    <source>
        <dbReference type="SAM" id="SignalP"/>
    </source>
</evidence>
<organism evidence="3 4">
    <name type="scientific">Leeuwenhoekiella parthenopeia</name>
    <dbReference type="NCBI Taxonomy" id="2890320"/>
    <lineage>
        <taxon>Bacteria</taxon>
        <taxon>Pseudomonadati</taxon>
        <taxon>Bacteroidota</taxon>
        <taxon>Flavobacteriia</taxon>
        <taxon>Flavobacteriales</taxon>
        <taxon>Flavobacteriaceae</taxon>
        <taxon>Leeuwenhoekiella</taxon>
    </lineage>
</organism>
<keyword evidence="1" id="KW-0732">Signal</keyword>
<feature type="domain" description="DUF5723" evidence="2">
    <location>
        <begin position="42"/>
        <end position="410"/>
    </location>
</feature>
<evidence type="ECO:0000313" key="3">
    <source>
        <dbReference type="EMBL" id="MCC4211497.1"/>
    </source>
</evidence>
<feature type="chain" id="PRO_5045562324" evidence="1">
    <location>
        <begin position="22"/>
        <end position="442"/>
    </location>
</feature>
<dbReference type="RefSeq" id="WP_228228611.1">
    <property type="nucleotide sequence ID" value="NZ_JAJGMW010000002.1"/>
</dbReference>
<dbReference type="EMBL" id="JAJGMW010000002">
    <property type="protein sequence ID" value="MCC4211497.1"/>
    <property type="molecule type" value="Genomic_DNA"/>
</dbReference>
<evidence type="ECO:0000313" key="4">
    <source>
        <dbReference type="Proteomes" id="UP001197770"/>
    </source>
</evidence>
<proteinExistence type="predicted"/>
<comment type="caution">
    <text evidence="3">The sequence shown here is derived from an EMBL/GenBank/DDBJ whole genome shotgun (WGS) entry which is preliminary data.</text>
</comment>